<dbReference type="InterPro" id="IPR044068">
    <property type="entry name" value="CB"/>
</dbReference>
<dbReference type="AlphaFoldDB" id="A2SMM3"/>
<dbReference type="EMBL" id="CP000556">
    <property type="protein sequence ID" value="ABM96812.1"/>
    <property type="molecule type" value="Genomic_DNA"/>
</dbReference>
<evidence type="ECO:0000256" key="2">
    <source>
        <dbReference type="ARBA" id="ARBA00023125"/>
    </source>
</evidence>
<dbReference type="InterPro" id="IPR004107">
    <property type="entry name" value="Integrase_SAM-like_N"/>
</dbReference>
<dbReference type="HOGENOM" id="CLU_160081_1_0_4"/>
<keyword evidence="2 3" id="KW-0238">DNA-binding</keyword>
<protein>
    <recommendedName>
        <fullName evidence="4">Core-binding (CB) domain-containing protein</fullName>
    </recommendedName>
</protein>
<dbReference type="Proteomes" id="UP000000366">
    <property type="component" value="Plasmid RPME01"/>
</dbReference>
<dbReference type="Gene3D" id="1.10.150.130">
    <property type="match status" value="1"/>
</dbReference>
<dbReference type="GO" id="GO:0003677">
    <property type="term" value="F:DNA binding"/>
    <property type="evidence" value="ECO:0007669"/>
    <property type="project" value="UniProtKB-UniRule"/>
</dbReference>
<dbReference type="RefSeq" id="WP_011831429.1">
    <property type="nucleotide sequence ID" value="NC_008826.1"/>
</dbReference>
<evidence type="ECO:0000313" key="6">
    <source>
        <dbReference type="Proteomes" id="UP000000366"/>
    </source>
</evidence>
<keyword evidence="1" id="KW-0229">DNA integration</keyword>
<gene>
    <name evidence="5" type="ordered locus">Mpe_B0031</name>
</gene>
<keyword evidence="6" id="KW-1185">Reference proteome</keyword>
<feature type="domain" description="Core-binding (CB)" evidence="4">
    <location>
        <begin position="14"/>
        <end position="92"/>
    </location>
</feature>
<evidence type="ECO:0000313" key="5">
    <source>
        <dbReference type="EMBL" id="ABM96812.1"/>
    </source>
</evidence>
<evidence type="ECO:0000256" key="3">
    <source>
        <dbReference type="PROSITE-ProRule" id="PRU01248"/>
    </source>
</evidence>
<dbReference type="PROSITE" id="PS51900">
    <property type="entry name" value="CB"/>
    <property type="match status" value="1"/>
</dbReference>
<keyword evidence="5" id="KW-0614">Plasmid</keyword>
<dbReference type="Pfam" id="PF13495">
    <property type="entry name" value="Phage_int_SAM_4"/>
    <property type="match status" value="1"/>
</dbReference>
<proteinExistence type="predicted"/>
<geneLocation type="plasmid" evidence="5 6">
    <name>RPME01</name>
</geneLocation>
<dbReference type="KEGG" id="mpt:Mpe_B0031"/>
<evidence type="ECO:0000259" key="4">
    <source>
        <dbReference type="PROSITE" id="PS51900"/>
    </source>
</evidence>
<accession>A2SMM3</accession>
<sequence>MHVLTIPLRGDELALRLRLLDQVRDSLRRRRYSLRTEKAYLYWIRRFILFHGKRHPAAMGAPEVEAFLSELARRQGVAEATQNQAQRARRCP</sequence>
<organism evidence="5 6">
    <name type="scientific">Methylibium petroleiphilum (strain ATCC BAA-1232 / LMG 22953 / PM1)</name>
    <dbReference type="NCBI Taxonomy" id="420662"/>
    <lineage>
        <taxon>Bacteria</taxon>
        <taxon>Pseudomonadati</taxon>
        <taxon>Pseudomonadota</taxon>
        <taxon>Betaproteobacteria</taxon>
        <taxon>Burkholderiales</taxon>
        <taxon>Sphaerotilaceae</taxon>
        <taxon>Methylibium</taxon>
    </lineage>
</organism>
<dbReference type="eggNOG" id="COG4974">
    <property type="taxonomic scope" value="Bacteria"/>
</dbReference>
<dbReference type="GO" id="GO:0015074">
    <property type="term" value="P:DNA integration"/>
    <property type="evidence" value="ECO:0007669"/>
    <property type="project" value="UniProtKB-KW"/>
</dbReference>
<reference evidence="5 6" key="1">
    <citation type="journal article" date="2007" name="J. Bacteriol.">
        <title>Whole-genome analysis of the methyl tert-butyl ether-degrading beta-proteobacterium Methylibium petroleiphilum PM1.</title>
        <authorList>
            <person name="Kane S.R."/>
            <person name="Chakicherla A.Y."/>
            <person name="Chain P.S.G."/>
            <person name="Schmidt R."/>
            <person name="Shin M.W."/>
            <person name="Legler T.C."/>
            <person name="Scow K.M."/>
            <person name="Larimer F.W."/>
            <person name="Lucas S.M."/>
            <person name="Richardson P.M."/>
            <person name="Hristova K.R."/>
        </authorList>
    </citation>
    <scope>NUCLEOTIDE SEQUENCE [LARGE SCALE GENOMIC DNA]</scope>
    <source>
        <strain evidence="6">ATCC BAA-1232 / LMG 22953 / PM1</strain>
        <plasmid evidence="5 6">RPME01</plasmid>
    </source>
</reference>
<dbReference type="InterPro" id="IPR010998">
    <property type="entry name" value="Integrase_recombinase_N"/>
</dbReference>
<evidence type="ECO:0000256" key="1">
    <source>
        <dbReference type="ARBA" id="ARBA00022908"/>
    </source>
</evidence>
<name>A2SMM3_METPP</name>